<dbReference type="GO" id="GO:0015628">
    <property type="term" value="P:protein secretion by the type II secretion system"/>
    <property type="evidence" value="ECO:0007669"/>
    <property type="project" value="TreeGrafter"/>
</dbReference>
<dbReference type="InterPro" id="IPR051675">
    <property type="entry name" value="Endo/Exo/Phosphatase_dom_1"/>
</dbReference>
<dbReference type="PANTHER" id="PTHR21180:SF32">
    <property type="entry name" value="ENDONUCLEASE_EXONUCLEASE_PHOSPHATASE FAMILY DOMAIN-CONTAINING PROTEIN 1"/>
    <property type="match status" value="1"/>
</dbReference>
<dbReference type="EMBL" id="PVNE01000008">
    <property type="protein sequence ID" value="PRX41190.1"/>
    <property type="molecule type" value="Genomic_DNA"/>
</dbReference>
<comment type="caution">
    <text evidence="3">The sequence shown here is derived from an EMBL/GenBank/DDBJ whole genome shotgun (WGS) entry which is preliminary data.</text>
</comment>
<dbReference type="GO" id="GO:0003677">
    <property type="term" value="F:DNA binding"/>
    <property type="evidence" value="ECO:0007669"/>
    <property type="project" value="InterPro"/>
</dbReference>
<sequence length="212" mass="22421">MDDLWTPREKKLAVLAVLLAVALAGVVAADWLGGEEEEQDRVPLAAYTPDRAARSAEASAETEKEEDVVVDVKGAVDRPGVYQLPPGSRVRDALDKAGGAGKQADLDRVNLAQPLADGMVVYIPRRGEKMPDFLDTGASGSGQAGAGPGKININTASAAELETLDGIGPSKAEAILRYREEHGPFTDVRDLLKVPGIGEKTLEKFADQIAVH</sequence>
<dbReference type="Pfam" id="PF10531">
    <property type="entry name" value="SLBB"/>
    <property type="match status" value="1"/>
</dbReference>
<dbReference type="Proteomes" id="UP000237797">
    <property type="component" value="Unassembled WGS sequence"/>
</dbReference>
<dbReference type="Pfam" id="PF12836">
    <property type="entry name" value="HHH_3"/>
    <property type="match status" value="1"/>
</dbReference>
<keyword evidence="4" id="KW-1185">Reference proteome</keyword>
<feature type="region of interest" description="Disordered" evidence="1">
    <location>
        <begin position="37"/>
        <end position="67"/>
    </location>
</feature>
<dbReference type="PANTHER" id="PTHR21180">
    <property type="entry name" value="ENDONUCLEASE/EXONUCLEASE/PHOSPHATASE FAMILY DOMAIN-CONTAINING PROTEIN 1"/>
    <property type="match status" value="1"/>
</dbReference>
<protein>
    <submittedName>
        <fullName evidence="3">Competence protein ComEA</fullName>
    </submittedName>
</protein>
<accession>A0A2T0LG10</accession>
<dbReference type="GO" id="GO:0015627">
    <property type="term" value="C:type II protein secretion system complex"/>
    <property type="evidence" value="ECO:0007669"/>
    <property type="project" value="TreeGrafter"/>
</dbReference>
<dbReference type="Gene3D" id="3.10.560.10">
    <property type="entry name" value="Outer membrane lipoprotein wza domain like"/>
    <property type="match status" value="1"/>
</dbReference>
<reference evidence="3 4" key="1">
    <citation type="submission" date="2018-03" db="EMBL/GenBank/DDBJ databases">
        <title>Genomic Encyclopedia of Archaeal and Bacterial Type Strains, Phase II (KMG-II): from individual species to whole genera.</title>
        <authorList>
            <person name="Goeker M."/>
        </authorList>
    </citation>
    <scope>NUCLEOTIDE SEQUENCE [LARGE SCALE GENOMIC DNA]</scope>
    <source>
        <strain evidence="3 4">DSM 44946</strain>
    </source>
</reference>
<dbReference type="InterPro" id="IPR010994">
    <property type="entry name" value="RuvA_2-like"/>
</dbReference>
<dbReference type="SMART" id="SM00278">
    <property type="entry name" value="HhH1"/>
    <property type="match status" value="2"/>
</dbReference>
<dbReference type="Gene3D" id="1.10.150.280">
    <property type="entry name" value="AF1531-like domain"/>
    <property type="match status" value="1"/>
</dbReference>
<feature type="domain" description="Helix-hairpin-helix DNA-binding motif class 1" evidence="2">
    <location>
        <begin position="159"/>
        <end position="178"/>
    </location>
</feature>
<evidence type="ECO:0000313" key="3">
    <source>
        <dbReference type="EMBL" id="PRX41190.1"/>
    </source>
</evidence>
<proteinExistence type="predicted"/>
<dbReference type="OrthoDB" id="9790239at2"/>
<evidence type="ECO:0000313" key="4">
    <source>
        <dbReference type="Proteomes" id="UP000237797"/>
    </source>
</evidence>
<dbReference type="SUPFAM" id="SSF47781">
    <property type="entry name" value="RuvA domain 2-like"/>
    <property type="match status" value="1"/>
</dbReference>
<dbReference type="NCBIfam" id="TIGR00426">
    <property type="entry name" value="competence protein ComEA helix-hairpin-helix repeat region"/>
    <property type="match status" value="1"/>
</dbReference>
<dbReference type="AlphaFoldDB" id="A0A2T0LG10"/>
<organism evidence="3 4">
    <name type="scientific">Planifilum fimeticola</name>
    <dbReference type="NCBI Taxonomy" id="201975"/>
    <lineage>
        <taxon>Bacteria</taxon>
        <taxon>Bacillati</taxon>
        <taxon>Bacillota</taxon>
        <taxon>Bacilli</taxon>
        <taxon>Bacillales</taxon>
        <taxon>Thermoactinomycetaceae</taxon>
        <taxon>Planifilum</taxon>
    </lineage>
</organism>
<evidence type="ECO:0000259" key="2">
    <source>
        <dbReference type="SMART" id="SM00278"/>
    </source>
</evidence>
<evidence type="ECO:0000256" key="1">
    <source>
        <dbReference type="SAM" id="MobiDB-lite"/>
    </source>
</evidence>
<dbReference type="InterPro" id="IPR004509">
    <property type="entry name" value="Competence_ComEA_HhH"/>
</dbReference>
<feature type="domain" description="Helix-hairpin-helix DNA-binding motif class 1" evidence="2">
    <location>
        <begin position="189"/>
        <end position="208"/>
    </location>
</feature>
<dbReference type="InterPro" id="IPR019554">
    <property type="entry name" value="Soluble_ligand-bd"/>
</dbReference>
<dbReference type="InterPro" id="IPR003583">
    <property type="entry name" value="Hlx-hairpin-Hlx_DNA-bd_motif"/>
</dbReference>
<gene>
    <name evidence="3" type="ORF">CLV97_108122</name>
</gene>
<dbReference type="GO" id="GO:0006281">
    <property type="term" value="P:DNA repair"/>
    <property type="evidence" value="ECO:0007669"/>
    <property type="project" value="InterPro"/>
</dbReference>
<dbReference type="RefSeq" id="WP_106344819.1">
    <property type="nucleotide sequence ID" value="NZ_PVNE01000008.1"/>
</dbReference>
<name>A0A2T0LG10_9BACL</name>